<protein>
    <submittedName>
        <fullName evidence="2">Uncharacterized protein</fullName>
    </submittedName>
</protein>
<keyword evidence="1" id="KW-1185">Reference proteome</keyword>
<name>A0A914L0L9_MELIC</name>
<accession>A0A914L0L9</accession>
<evidence type="ECO:0000313" key="1">
    <source>
        <dbReference type="Proteomes" id="UP000887563"/>
    </source>
</evidence>
<reference evidence="2" key="1">
    <citation type="submission" date="2022-11" db="UniProtKB">
        <authorList>
            <consortium name="WormBaseParasite"/>
        </authorList>
    </citation>
    <scope>IDENTIFICATION</scope>
</reference>
<dbReference type="Proteomes" id="UP000887563">
    <property type="component" value="Unplaced"/>
</dbReference>
<evidence type="ECO:0000313" key="2">
    <source>
        <dbReference type="WBParaSite" id="Minc3s00211g07630"/>
    </source>
</evidence>
<proteinExistence type="predicted"/>
<sequence>MLHYEFLLSLQLWRTQSNFWSYTLKNSQKLISVRLVLKIKLANALVDRNHFARPLCERRRIVLDNWIPSQSAPDSRIIQIQHDDVEVLHVVVRSRVRPAYSHCRRSRC</sequence>
<dbReference type="AlphaFoldDB" id="A0A914L0L9"/>
<dbReference type="WBParaSite" id="Minc3s00211g07630">
    <property type="protein sequence ID" value="Minc3s00211g07630"/>
    <property type="gene ID" value="Minc3s00211g07630"/>
</dbReference>
<organism evidence="1 2">
    <name type="scientific">Meloidogyne incognita</name>
    <name type="common">Southern root-knot nematode worm</name>
    <name type="synonym">Oxyuris incognita</name>
    <dbReference type="NCBI Taxonomy" id="6306"/>
    <lineage>
        <taxon>Eukaryota</taxon>
        <taxon>Metazoa</taxon>
        <taxon>Ecdysozoa</taxon>
        <taxon>Nematoda</taxon>
        <taxon>Chromadorea</taxon>
        <taxon>Rhabditida</taxon>
        <taxon>Tylenchina</taxon>
        <taxon>Tylenchomorpha</taxon>
        <taxon>Tylenchoidea</taxon>
        <taxon>Meloidogynidae</taxon>
        <taxon>Meloidogyninae</taxon>
        <taxon>Meloidogyne</taxon>
        <taxon>Meloidogyne incognita group</taxon>
    </lineage>
</organism>